<dbReference type="EMBL" id="JANBVO010000030">
    <property type="protein sequence ID" value="KAJ9138491.1"/>
    <property type="molecule type" value="Genomic_DNA"/>
</dbReference>
<keyword evidence="4" id="KW-0456">Lyase</keyword>
<evidence type="ECO:0000259" key="5">
    <source>
        <dbReference type="PROSITE" id="PS51891"/>
    </source>
</evidence>
<proteinExistence type="inferred from homology"/>
<keyword evidence="7" id="KW-1185">Reference proteome</keyword>
<comment type="caution">
    <text evidence="6">The sequence shown here is derived from an EMBL/GenBank/DDBJ whole genome shotgun (WGS) entry which is preliminary data.</text>
</comment>
<dbReference type="Pfam" id="PF04828">
    <property type="entry name" value="GFA"/>
    <property type="match status" value="1"/>
</dbReference>
<dbReference type="SUPFAM" id="SSF51316">
    <property type="entry name" value="Mss4-like"/>
    <property type="match status" value="1"/>
</dbReference>
<evidence type="ECO:0000256" key="1">
    <source>
        <dbReference type="ARBA" id="ARBA00005495"/>
    </source>
</evidence>
<dbReference type="GO" id="GO:0016846">
    <property type="term" value="F:carbon-sulfur lyase activity"/>
    <property type="evidence" value="ECO:0007669"/>
    <property type="project" value="InterPro"/>
</dbReference>
<dbReference type="AlphaFoldDB" id="A0AA38RQN4"/>
<evidence type="ECO:0000313" key="7">
    <source>
        <dbReference type="Proteomes" id="UP001174694"/>
    </source>
</evidence>
<organism evidence="6 7">
    <name type="scientific">Pleurostoma richardsiae</name>
    <dbReference type="NCBI Taxonomy" id="41990"/>
    <lineage>
        <taxon>Eukaryota</taxon>
        <taxon>Fungi</taxon>
        <taxon>Dikarya</taxon>
        <taxon>Ascomycota</taxon>
        <taxon>Pezizomycotina</taxon>
        <taxon>Sordariomycetes</taxon>
        <taxon>Sordariomycetidae</taxon>
        <taxon>Calosphaeriales</taxon>
        <taxon>Pleurostomataceae</taxon>
        <taxon>Pleurostoma</taxon>
    </lineage>
</organism>
<dbReference type="PANTHER" id="PTHR33337">
    <property type="entry name" value="GFA DOMAIN-CONTAINING PROTEIN"/>
    <property type="match status" value="1"/>
</dbReference>
<accession>A0AA38RQN4</accession>
<comment type="similarity">
    <text evidence="1">Belongs to the Gfa family.</text>
</comment>
<reference evidence="6" key="1">
    <citation type="submission" date="2022-07" db="EMBL/GenBank/DDBJ databases">
        <title>Fungi with potential for degradation of polypropylene.</title>
        <authorList>
            <person name="Gostincar C."/>
        </authorList>
    </citation>
    <scope>NUCLEOTIDE SEQUENCE</scope>
    <source>
        <strain evidence="6">EXF-13308</strain>
    </source>
</reference>
<feature type="domain" description="CENP-V/GFA" evidence="5">
    <location>
        <begin position="13"/>
        <end position="150"/>
    </location>
</feature>
<dbReference type="GO" id="GO:0046872">
    <property type="term" value="F:metal ion binding"/>
    <property type="evidence" value="ECO:0007669"/>
    <property type="project" value="UniProtKB-KW"/>
</dbReference>
<dbReference type="InterPro" id="IPR011057">
    <property type="entry name" value="Mss4-like_sf"/>
</dbReference>
<evidence type="ECO:0000256" key="2">
    <source>
        <dbReference type="ARBA" id="ARBA00022723"/>
    </source>
</evidence>
<dbReference type="PROSITE" id="PS51891">
    <property type="entry name" value="CENP_V_GFA"/>
    <property type="match status" value="1"/>
</dbReference>
<keyword evidence="3" id="KW-0862">Zinc</keyword>
<gene>
    <name evidence="6" type="ORF">NKR23_g8546</name>
</gene>
<keyword evidence="2" id="KW-0479">Metal-binding</keyword>
<evidence type="ECO:0000256" key="3">
    <source>
        <dbReference type="ARBA" id="ARBA00022833"/>
    </source>
</evidence>
<sequence length="191" mass="20609">MASPTEFPTPKFVTGGCLCGALRYRVDFPKEHDFKKMSSTCQCTQCRRNTGSLFFPCHSVEPASGFTWLTRGPEPQSFSQPPAQFRTYSASPGRYRGFCDTCGSFITYHKDGSDGLSVLVGTVDPLYLWGEGADGTTEVEGQVVPREGYGLALVGGFGSNEFCGNEIKGVTDGLPLLGVGRGQRFEGDMDA</sequence>
<dbReference type="Proteomes" id="UP001174694">
    <property type="component" value="Unassembled WGS sequence"/>
</dbReference>
<evidence type="ECO:0000256" key="4">
    <source>
        <dbReference type="ARBA" id="ARBA00023239"/>
    </source>
</evidence>
<dbReference type="InterPro" id="IPR006913">
    <property type="entry name" value="CENP-V/GFA"/>
</dbReference>
<dbReference type="PANTHER" id="PTHR33337:SF40">
    <property type="entry name" value="CENP-V_GFA DOMAIN-CONTAINING PROTEIN-RELATED"/>
    <property type="match status" value="1"/>
</dbReference>
<evidence type="ECO:0000313" key="6">
    <source>
        <dbReference type="EMBL" id="KAJ9138491.1"/>
    </source>
</evidence>
<protein>
    <recommendedName>
        <fullName evidence="5">CENP-V/GFA domain-containing protein</fullName>
    </recommendedName>
</protein>
<name>A0AA38RQN4_9PEZI</name>
<dbReference type="Gene3D" id="3.90.1590.10">
    <property type="entry name" value="glutathione-dependent formaldehyde- activating enzyme (gfa)"/>
    <property type="match status" value="1"/>
</dbReference>